<comment type="caution">
    <text evidence="3">The sequence shown here is derived from an EMBL/GenBank/DDBJ whole genome shotgun (WGS) entry which is preliminary data.</text>
</comment>
<feature type="domain" description="Inner membrane protein YejM N-terminal" evidence="2">
    <location>
        <begin position="16"/>
        <end position="66"/>
    </location>
</feature>
<keyword evidence="1" id="KW-0812">Transmembrane</keyword>
<dbReference type="InterPro" id="IPR024588">
    <property type="entry name" value="YejM_N"/>
</dbReference>
<reference evidence="3 4" key="1">
    <citation type="submission" date="2019-11" db="EMBL/GenBank/DDBJ databases">
        <title>P. haliotis isolates from Z. marina roots.</title>
        <authorList>
            <person name="Cohen M."/>
            <person name="Jospin G."/>
            <person name="Eisen J.A."/>
            <person name="Coil D.A."/>
        </authorList>
    </citation>
    <scope>NUCLEOTIDE SEQUENCE [LARGE SCALE GENOMIC DNA]</scope>
    <source>
        <strain evidence="3 4">UCD-MCMsp1aY</strain>
    </source>
</reference>
<feature type="transmembrane region" description="Helical" evidence="1">
    <location>
        <begin position="47"/>
        <end position="65"/>
    </location>
</feature>
<dbReference type="OrthoDB" id="236686at2"/>
<accession>A0A6N8F929</accession>
<feature type="transmembrane region" description="Helical" evidence="1">
    <location>
        <begin position="20"/>
        <end position="40"/>
    </location>
</feature>
<gene>
    <name evidence="3" type="ORF">GNP35_05250</name>
</gene>
<sequence length="67" mass="8021">MVIKLKDQWETEQPFNLLSWGHWFTFANLLLALCFSFFYINEHSLPVSVSGWLYFLTTWLGHFAFCQ</sequence>
<keyword evidence="1" id="KW-0472">Membrane</keyword>
<evidence type="ECO:0000256" key="1">
    <source>
        <dbReference type="SAM" id="Phobius"/>
    </source>
</evidence>
<evidence type="ECO:0000259" key="2">
    <source>
        <dbReference type="Pfam" id="PF11893"/>
    </source>
</evidence>
<dbReference type="AlphaFoldDB" id="A0A6N8F929"/>
<evidence type="ECO:0000313" key="3">
    <source>
        <dbReference type="EMBL" id="MUH71929.1"/>
    </source>
</evidence>
<dbReference type="Proteomes" id="UP000439994">
    <property type="component" value="Unassembled WGS sequence"/>
</dbReference>
<proteinExistence type="predicted"/>
<protein>
    <submittedName>
        <fullName evidence="3">DUF3413 domain-containing protein</fullName>
    </submittedName>
</protein>
<keyword evidence="4" id="KW-1185">Reference proteome</keyword>
<dbReference type="EMBL" id="WOCD01000003">
    <property type="protein sequence ID" value="MUH71929.1"/>
    <property type="molecule type" value="Genomic_DNA"/>
</dbReference>
<dbReference type="Pfam" id="PF11893">
    <property type="entry name" value="DUF3413"/>
    <property type="match status" value="1"/>
</dbReference>
<evidence type="ECO:0000313" key="4">
    <source>
        <dbReference type="Proteomes" id="UP000439994"/>
    </source>
</evidence>
<keyword evidence="1" id="KW-1133">Transmembrane helix</keyword>
<name>A0A6N8F929_9GAMM</name>
<organism evidence="3 4">
    <name type="scientific">Psychrosphaera haliotis</name>
    <dbReference type="NCBI Taxonomy" id="555083"/>
    <lineage>
        <taxon>Bacteria</taxon>
        <taxon>Pseudomonadati</taxon>
        <taxon>Pseudomonadota</taxon>
        <taxon>Gammaproteobacteria</taxon>
        <taxon>Alteromonadales</taxon>
        <taxon>Pseudoalteromonadaceae</taxon>
        <taxon>Psychrosphaera</taxon>
    </lineage>
</organism>